<evidence type="ECO:0000313" key="1">
    <source>
        <dbReference type="EMBL" id="KVX03075.1"/>
    </source>
</evidence>
<dbReference type="EMBL" id="LRDC01000001">
    <property type="protein sequence ID" value="KVX03075.1"/>
    <property type="molecule type" value="Genomic_DNA"/>
</dbReference>
<name>A0A106C2K1_SHEFR</name>
<proteinExistence type="predicted"/>
<accession>A0A106C2K1</accession>
<comment type="caution">
    <text evidence="1">The sequence shown here is derived from an EMBL/GenBank/DDBJ whole genome shotgun (WGS) entry which is preliminary data.</text>
</comment>
<dbReference type="AlphaFoldDB" id="A0A106C2K1"/>
<protein>
    <submittedName>
        <fullName evidence="1">Uncharacterized protein</fullName>
    </submittedName>
</protein>
<organism evidence="1">
    <name type="scientific">Shewanella frigidimarina</name>
    <dbReference type="NCBI Taxonomy" id="56812"/>
    <lineage>
        <taxon>Bacteria</taxon>
        <taxon>Pseudomonadati</taxon>
        <taxon>Pseudomonadota</taxon>
        <taxon>Gammaproteobacteria</taxon>
        <taxon>Alteromonadales</taxon>
        <taxon>Shewanellaceae</taxon>
        <taxon>Shewanella</taxon>
    </lineage>
</organism>
<gene>
    <name evidence="1" type="ORF">AWJ07_00395</name>
</gene>
<reference evidence="1 2" key="1">
    <citation type="submission" date="2016-01" db="EMBL/GenBank/DDBJ databases">
        <title>Draft genome of the antarctic isolate Shewanella frigidimarina Ag06-30.</title>
        <authorList>
            <person name="Parmeciano Di Noto G."/>
            <person name="Vazquez S."/>
            <person name="Mac Cormack W."/>
            <person name="Iriarte A."/>
            <person name="Quiroga C."/>
        </authorList>
    </citation>
    <scope>NUCLEOTIDE SEQUENCE [LARGE SCALE GENOMIC DNA]</scope>
    <source>
        <strain evidence="1 2">Ag06-30</strain>
    </source>
</reference>
<sequence>MDGLVTESINLLTFLELGKVPDYEQLKPEDMARLFPEQWLTLTYDWKGLYCHAQQTVEGWYDHLLLARVLQNEASQAPNCDILAIKQLIVSRNTYEPYQDYPALSQVLDTFYRNEDGFKRIFSAVADVNRFLIEEAESLLQSLLVTFSVQQQNIESLDWVNHQQVAETIKNNGELFFSSYFNHLILAAELLIQLKPNSAVLKQVALCWPPYVLSSSTGELFLIRKLLALCYKNEGVEFLLAHVEHIMPEHLLFLLAQSSASDCIIMKKAFTDTFAAQGYYPGANCSLQVYDDFFTLIINRKSKRLINDHL</sequence>
<dbReference type="RefSeq" id="WP_059743510.1">
    <property type="nucleotide sequence ID" value="NZ_LRDC01000001.1"/>
</dbReference>
<dbReference type="Proteomes" id="UP000055702">
    <property type="component" value="Unassembled WGS sequence"/>
</dbReference>
<evidence type="ECO:0000313" key="2">
    <source>
        <dbReference type="Proteomes" id="UP000055702"/>
    </source>
</evidence>